<dbReference type="EMBL" id="CP012036">
    <property type="protein sequence ID" value="ALF54242.1"/>
    <property type="molecule type" value="Genomic_DNA"/>
</dbReference>
<evidence type="ECO:0000313" key="1">
    <source>
        <dbReference type="EMBL" id="ALF54242.1"/>
    </source>
</evidence>
<keyword evidence="2" id="KW-1185">Reference proteome</keyword>
<sequence length="120" mass="13752">MLVQIQIPTWLSKVLTDALSGIFVQGVIFLGRQFAKFIVKVIDYAKQRQKIDQAGLFSTYADLEEMLGEFVEKYRDLARRTPSMSRWEFFRLIMRDSLGLLKGLTAIAVARLFGSDETRA</sequence>
<evidence type="ECO:0000313" key="2">
    <source>
        <dbReference type="Proteomes" id="UP000062645"/>
    </source>
</evidence>
<gene>
    <name evidence="1" type="ORF">ACX27_17570</name>
</gene>
<dbReference type="PATRIC" id="fig|224013.5.peg.4204"/>
<name>A0A0M5MLB2_9NOSO</name>
<proteinExistence type="predicted"/>
<dbReference type="RefSeq" id="WP_062294759.1">
    <property type="nucleotide sequence ID" value="NZ_CP012036.1"/>
</dbReference>
<reference evidence="2" key="1">
    <citation type="submission" date="2015-07" db="EMBL/GenBank/DDBJ databases">
        <title>Genome Of Nitrogen-Fixing Cyanobacterium Nostoc piscinale CENA21 From Solimoes/Amazon River Floodplain Sediments And Comparative Genomics To Uncover Biosynthetic Natural Products Potential.</title>
        <authorList>
            <person name="Leao T.F."/>
            <person name="Leao P.N."/>
            <person name="Guimaraes P.I."/>
            <person name="de Melo A.G.C."/>
            <person name="Ramos R.T.J."/>
            <person name="Silva A."/>
            <person name="Fiore M.F."/>
            <person name="Schneider M.P.C."/>
        </authorList>
    </citation>
    <scope>NUCLEOTIDE SEQUENCE [LARGE SCALE GENOMIC DNA]</scope>
    <source>
        <strain evidence="2">CENA21</strain>
    </source>
</reference>
<dbReference type="AlphaFoldDB" id="A0A0M5MLB2"/>
<dbReference type="KEGG" id="npz:ACX27_17570"/>
<dbReference type="STRING" id="224013.ACX27_17570"/>
<organism evidence="1 2">
    <name type="scientific">Nostoc piscinale CENA21</name>
    <dbReference type="NCBI Taxonomy" id="224013"/>
    <lineage>
        <taxon>Bacteria</taxon>
        <taxon>Bacillati</taxon>
        <taxon>Cyanobacteriota</taxon>
        <taxon>Cyanophyceae</taxon>
        <taxon>Nostocales</taxon>
        <taxon>Nostocaceae</taxon>
        <taxon>Nostoc</taxon>
    </lineage>
</organism>
<dbReference type="Proteomes" id="UP000062645">
    <property type="component" value="Chromosome"/>
</dbReference>
<reference evidence="1 2" key="2">
    <citation type="journal article" date="2016" name="Genome Announc.">
        <title>Draft Genome Sequence of the N2-Fixing Cyanobacterium Nostoc piscinale CENA21, Isolated from the Brazilian Amazon Floodplain.</title>
        <authorList>
            <person name="Leao T."/>
            <person name="Guimaraes P.I."/>
            <person name="de Melo A.G."/>
            <person name="Ramos R.T."/>
            <person name="Leao P.N."/>
            <person name="Silva A."/>
            <person name="Fiore M.F."/>
            <person name="Schneider M.P."/>
        </authorList>
    </citation>
    <scope>NUCLEOTIDE SEQUENCE [LARGE SCALE GENOMIC DNA]</scope>
    <source>
        <strain evidence="1 2">CENA21</strain>
    </source>
</reference>
<protein>
    <submittedName>
        <fullName evidence="1">Uncharacterized protein</fullName>
    </submittedName>
</protein>
<accession>A0A0M5MLB2</accession>